<evidence type="ECO:0000256" key="6">
    <source>
        <dbReference type="ARBA" id="ARBA00023136"/>
    </source>
</evidence>
<organism evidence="11 12">
    <name type="scientific">Acidiphilium rubrum</name>
    <dbReference type="NCBI Taxonomy" id="526"/>
    <lineage>
        <taxon>Bacteria</taxon>
        <taxon>Pseudomonadati</taxon>
        <taxon>Pseudomonadota</taxon>
        <taxon>Alphaproteobacteria</taxon>
        <taxon>Acetobacterales</taxon>
        <taxon>Acidocellaceae</taxon>
        <taxon>Acidiphilium</taxon>
    </lineage>
</organism>
<keyword evidence="12" id="KW-1185">Reference proteome</keyword>
<dbReference type="InterPro" id="IPR034746">
    <property type="entry name" value="POTRA"/>
</dbReference>
<keyword evidence="5 8" id="KW-0677">Repeat</keyword>
<evidence type="ECO:0000256" key="8">
    <source>
        <dbReference type="HAMAP-Rule" id="MF_01430"/>
    </source>
</evidence>
<dbReference type="AlphaFoldDB" id="A0A8G2CKQ6"/>
<dbReference type="InterPro" id="IPR000184">
    <property type="entry name" value="Bac_surfAg_D15"/>
</dbReference>
<comment type="similarity">
    <text evidence="8">Belongs to the BamA family.</text>
</comment>
<sequence precursor="true">MRRLRLALMTSACLVPSVLAPATQSAVAATRTAASHAAGQTREATGGTIAAVDVSGNQRIDASTIRSYILLQPGDAFSARRMDLSLKTLYATGLFKTVSITRQGNDLMVKVKENPIVNQVFFEGNSVVKDKDMKGAIALKPGSVFTAGGAATATKAILGLYAKRGHYSATVVPEIVKLPENRVNVVFKCHDGTQTLISRINFIGNHEYGQGKLREVISSRQDAWYRFLSDSDQYNSERVKYDESLLSRFYFHHGYADFKIVSATAQLAPNRKSFYLTFVVDEGPRYRIGSVQVVSSLRKLPGKQLRPLVPIEKGDIFDGDALQAADKSISTYVQDRGFAFAQVEPDVKENHKDHTIALTFRVIEGPRVYVDNVSISGNTRTEDSVIRREIELAPGDAYNEQAVKQSKDNLENLGFFKKKDISIKPVPTQQPDRVNLDVGIGEQANGQFSLGGGYSTDLGALVNVGLSQSDFLGTGIEASISALLAQKGTQFNLGVTNPYFLGRNLIAGFDLFRTDTANTTSYVFSERSIGGDLRLGFRYNQHVSQAFTYTISTRDIYNIATGASLYILNEAGSSSLSQLGTTLTFDYRDDRLDPTSGGLLSLSGDFAGLGGSAKYVRLQARGAYYIPLARYFGSKAWVLEFDGHVGDLVDILGYKSLIADRFFLGGDSLLGFQTGGAGPHDTLYGDSLGGKFIYTQDTVLHFPLPVSPDLGVSGFAFTDIGSLSGVSPISVNGKTLGLYDNAAPRISAGIGVAWNTPFGLIDLSFAQPIKKYKYDQIEQFRVSFGTRF</sequence>
<feature type="domain" description="POTRA" evidence="10">
    <location>
        <begin position="368"/>
        <end position="443"/>
    </location>
</feature>
<dbReference type="Gene3D" id="3.10.20.310">
    <property type="entry name" value="membrane protein fhac"/>
    <property type="match status" value="5"/>
</dbReference>
<dbReference type="Pfam" id="PF07244">
    <property type="entry name" value="POTRA"/>
    <property type="match status" value="5"/>
</dbReference>
<feature type="chain" id="PRO_5035031374" description="Outer membrane protein assembly factor BamA" evidence="8">
    <location>
        <begin position="29"/>
        <end position="788"/>
    </location>
</feature>
<protein>
    <recommendedName>
        <fullName evidence="8 9">Outer membrane protein assembly factor BamA</fullName>
    </recommendedName>
</protein>
<accession>A0A8G2CKQ6</accession>
<dbReference type="InterPro" id="IPR023707">
    <property type="entry name" value="OM_assembly_BamA"/>
</dbReference>
<dbReference type="GO" id="GO:0051205">
    <property type="term" value="P:protein insertion into membrane"/>
    <property type="evidence" value="ECO:0007669"/>
    <property type="project" value="UniProtKB-UniRule"/>
</dbReference>
<comment type="caution">
    <text evidence="11">The sequence shown here is derived from an EMBL/GenBank/DDBJ whole genome shotgun (WGS) entry which is preliminary data.</text>
</comment>
<dbReference type="GO" id="GO:0009279">
    <property type="term" value="C:cell outer membrane"/>
    <property type="evidence" value="ECO:0007669"/>
    <property type="project" value="UniProtKB-SubCell"/>
</dbReference>
<comment type="subcellular location">
    <subcellularLocation>
        <location evidence="8">Cell outer membrane</location>
    </subcellularLocation>
    <subcellularLocation>
        <location evidence="1">Membrane</location>
    </subcellularLocation>
</comment>
<evidence type="ECO:0000256" key="5">
    <source>
        <dbReference type="ARBA" id="ARBA00022737"/>
    </source>
</evidence>
<evidence type="ECO:0000313" key="12">
    <source>
        <dbReference type="Proteomes" id="UP000186308"/>
    </source>
</evidence>
<evidence type="ECO:0000256" key="2">
    <source>
        <dbReference type="ARBA" id="ARBA00022452"/>
    </source>
</evidence>
<dbReference type="Gene3D" id="2.40.160.50">
    <property type="entry name" value="membrane protein fhac: a member of the omp85/tpsb transporter family"/>
    <property type="match status" value="1"/>
</dbReference>
<evidence type="ECO:0000256" key="9">
    <source>
        <dbReference type="NCBIfam" id="TIGR03303"/>
    </source>
</evidence>
<gene>
    <name evidence="8" type="primary">bamA</name>
    <name evidence="11" type="ORF">SAMN05421828_11051</name>
</gene>
<dbReference type="InterPro" id="IPR039910">
    <property type="entry name" value="D15-like"/>
</dbReference>
<evidence type="ECO:0000256" key="7">
    <source>
        <dbReference type="ARBA" id="ARBA00023237"/>
    </source>
</evidence>
<evidence type="ECO:0000256" key="4">
    <source>
        <dbReference type="ARBA" id="ARBA00022729"/>
    </source>
</evidence>
<name>A0A8G2CKQ6_ACIRU</name>
<keyword evidence="3 8" id="KW-0812">Transmembrane</keyword>
<dbReference type="PANTHER" id="PTHR12815">
    <property type="entry name" value="SORTING AND ASSEMBLY MACHINERY SAMM50 PROTEIN FAMILY MEMBER"/>
    <property type="match status" value="1"/>
</dbReference>
<evidence type="ECO:0000313" key="11">
    <source>
        <dbReference type="EMBL" id="SIQ83035.1"/>
    </source>
</evidence>
<dbReference type="HAMAP" id="MF_01430">
    <property type="entry name" value="OM_assembly_BamA"/>
    <property type="match status" value="1"/>
</dbReference>
<feature type="domain" description="POTRA" evidence="10">
    <location>
        <begin position="115"/>
        <end position="190"/>
    </location>
</feature>
<dbReference type="PANTHER" id="PTHR12815:SF23">
    <property type="entry name" value="OUTER MEMBRANE PROTEIN ASSEMBLY FACTOR BAMA"/>
    <property type="match status" value="1"/>
</dbReference>
<keyword evidence="4 8" id="KW-0732">Signal</keyword>
<dbReference type="NCBIfam" id="TIGR03303">
    <property type="entry name" value="OM_YaeT"/>
    <property type="match status" value="1"/>
</dbReference>
<keyword evidence="2 8" id="KW-1134">Transmembrane beta strand</keyword>
<dbReference type="GO" id="GO:0043165">
    <property type="term" value="P:Gram-negative-bacterium-type cell outer membrane assembly"/>
    <property type="evidence" value="ECO:0007669"/>
    <property type="project" value="UniProtKB-UniRule"/>
</dbReference>
<dbReference type="EMBL" id="FTNE01000010">
    <property type="protein sequence ID" value="SIQ83035.1"/>
    <property type="molecule type" value="Genomic_DNA"/>
</dbReference>
<keyword evidence="7 8" id="KW-0998">Cell outer membrane</keyword>
<dbReference type="Proteomes" id="UP000186308">
    <property type="component" value="Unassembled WGS sequence"/>
</dbReference>
<proteinExistence type="inferred from homology"/>
<dbReference type="InterPro" id="IPR010827">
    <property type="entry name" value="BamA/TamA_POTRA"/>
</dbReference>
<dbReference type="PROSITE" id="PS51779">
    <property type="entry name" value="POTRA"/>
    <property type="match status" value="3"/>
</dbReference>
<keyword evidence="6 8" id="KW-0472">Membrane</keyword>
<reference evidence="11 12" key="1">
    <citation type="submission" date="2017-01" db="EMBL/GenBank/DDBJ databases">
        <authorList>
            <person name="Varghese N."/>
            <person name="Submissions S."/>
        </authorList>
    </citation>
    <scope>NUCLEOTIDE SEQUENCE [LARGE SCALE GENOMIC DNA]</scope>
    <source>
        <strain evidence="11 12">ATCC 35905</strain>
    </source>
</reference>
<feature type="signal peptide" evidence="8">
    <location>
        <begin position="1"/>
        <end position="28"/>
    </location>
</feature>
<evidence type="ECO:0000256" key="1">
    <source>
        <dbReference type="ARBA" id="ARBA00004370"/>
    </source>
</evidence>
<evidence type="ECO:0000259" key="10">
    <source>
        <dbReference type="PROSITE" id="PS51779"/>
    </source>
</evidence>
<comment type="function">
    <text evidence="8">Part of the outer membrane protein assembly complex, which is involved in assembly and insertion of beta-barrel proteins into the outer membrane.</text>
</comment>
<evidence type="ECO:0000256" key="3">
    <source>
        <dbReference type="ARBA" id="ARBA00022692"/>
    </source>
</evidence>
<comment type="subunit">
    <text evidence="8">Part of the Bam complex.</text>
</comment>
<feature type="domain" description="POTRA" evidence="10">
    <location>
        <begin position="47"/>
        <end position="114"/>
    </location>
</feature>
<dbReference type="PIRSF" id="PIRSF006076">
    <property type="entry name" value="OM_assembly_OMP85"/>
    <property type="match status" value="1"/>
</dbReference>
<dbReference type="Pfam" id="PF01103">
    <property type="entry name" value="Omp85"/>
    <property type="match status" value="1"/>
</dbReference>